<reference evidence="16" key="1">
    <citation type="journal article" date="2008" name="Nature">
        <title>Low conservation of gene content in the Drosophila Y chromosome.</title>
        <authorList>
            <person name="Koerich L.B."/>
            <person name="Wang X."/>
            <person name="Clark A.G."/>
            <person name="Carvalho A.B."/>
        </authorList>
    </citation>
    <scope>NUCLEOTIDE SEQUENCE</scope>
</reference>
<name>B7FEZ5_DROWI</name>
<keyword evidence="4" id="KW-0433">Leucine-rich repeat</keyword>
<keyword evidence="3" id="KW-0963">Cytoplasm</keyword>
<dbReference type="Gene3D" id="3.80.10.10">
    <property type="entry name" value="Ribonuclease Inhibitor"/>
    <property type="match status" value="1"/>
</dbReference>
<dbReference type="PANTHER" id="PTHR45973:SF12">
    <property type="entry name" value="DYNEIN REGULATORY COMPLEX SUBUNIT 3"/>
    <property type="match status" value="1"/>
</dbReference>
<evidence type="ECO:0000256" key="7">
    <source>
        <dbReference type="ARBA" id="ARBA00023054"/>
    </source>
</evidence>
<organism evidence="16">
    <name type="scientific">Drosophila willistoni</name>
    <name type="common">Fruit fly</name>
    <dbReference type="NCBI Taxonomy" id="7260"/>
    <lineage>
        <taxon>Eukaryota</taxon>
        <taxon>Metazoa</taxon>
        <taxon>Ecdysozoa</taxon>
        <taxon>Arthropoda</taxon>
        <taxon>Hexapoda</taxon>
        <taxon>Insecta</taxon>
        <taxon>Pterygota</taxon>
        <taxon>Neoptera</taxon>
        <taxon>Endopterygota</taxon>
        <taxon>Diptera</taxon>
        <taxon>Brachycera</taxon>
        <taxon>Muscomorpha</taxon>
        <taxon>Ephydroidea</taxon>
        <taxon>Drosophilidae</taxon>
        <taxon>Drosophila</taxon>
        <taxon>Sophophora</taxon>
    </lineage>
</organism>
<gene>
    <name evidence="16" type="primary">PPrY</name>
</gene>
<dbReference type="PANTHER" id="PTHR45973">
    <property type="entry name" value="PROTEIN PHOSPHATASE 1 REGULATORY SUBUNIT SDS22-RELATED"/>
    <property type="match status" value="1"/>
</dbReference>
<evidence type="ECO:0000256" key="14">
    <source>
        <dbReference type="ARBA" id="ARBA00038378"/>
    </source>
</evidence>
<proteinExistence type="evidence at transcript level"/>
<evidence type="ECO:0000256" key="5">
    <source>
        <dbReference type="ARBA" id="ARBA00022737"/>
    </source>
</evidence>
<keyword evidence="7" id="KW-0175">Coiled coil</keyword>
<evidence type="ECO:0000256" key="2">
    <source>
        <dbReference type="ARBA" id="ARBA00004611"/>
    </source>
</evidence>
<dbReference type="InterPro" id="IPR050576">
    <property type="entry name" value="Cilia_flagella_integrity"/>
</dbReference>
<comment type="similarity">
    <text evidence="14">Belongs to the DRC3 family.</text>
</comment>
<keyword evidence="6" id="KW-0282">Flagellum</keyword>
<evidence type="ECO:0000256" key="10">
    <source>
        <dbReference type="ARBA" id="ARBA00023273"/>
    </source>
</evidence>
<dbReference type="SUPFAM" id="SSF52075">
    <property type="entry name" value="Outer arm dynein light chain 1"/>
    <property type="match status" value="1"/>
</dbReference>
<evidence type="ECO:0000256" key="4">
    <source>
        <dbReference type="ARBA" id="ARBA00022614"/>
    </source>
</evidence>
<evidence type="ECO:0000256" key="13">
    <source>
        <dbReference type="ARBA" id="ARBA00031862"/>
    </source>
</evidence>
<dbReference type="EMBL" id="BK006432">
    <property type="protein sequence ID" value="DAA06416.1"/>
    <property type="molecule type" value="mRNA"/>
</dbReference>
<dbReference type="InterPro" id="IPR001611">
    <property type="entry name" value="Leu-rich_rpt"/>
</dbReference>
<dbReference type="Pfam" id="PF14580">
    <property type="entry name" value="LRR_9"/>
    <property type="match status" value="1"/>
</dbReference>
<keyword evidence="9" id="KW-0206">Cytoskeleton</keyword>
<comment type="subcellular location">
    <subcellularLocation>
        <location evidence="2">Cytoplasm</location>
        <location evidence="2">Cytoskeleton</location>
        <location evidence="2">Flagellum axoneme</location>
    </subcellularLocation>
</comment>
<keyword evidence="10" id="KW-0966">Cell projection</keyword>
<protein>
    <recommendedName>
        <fullName evidence="11">Dynein axonemal assembly factor 1 homolog</fullName>
    </recommendedName>
    <alternativeName>
        <fullName evidence="13">Defective transmitter-recycling protein</fullName>
    </alternativeName>
    <alternativeName>
        <fullName evidence="15">Dynein regulatory complex subunit 3</fullName>
    </alternativeName>
    <alternativeName>
        <fullName evidence="12">Leucine-rich repeat-containing protein 50 homolog</fullName>
    </alternativeName>
</protein>
<dbReference type="PROSITE" id="PS51450">
    <property type="entry name" value="LRR"/>
    <property type="match status" value="4"/>
</dbReference>
<sequence length="571" mass="67312">MDQSSTAFKTEDQSKPLLNEIIYPDIEPGIIKRGMIEASYSHEEHREEERRLHQLEPVILENIKTIRLEFKNILRIDLMWILPNLTKLCLNCNKIEVIENIGMLTSLKELNLSFNFIEKIENLNTLINLEILSLFNNRIETIENLDGLVKLVILSLGNNLIKSIEGISRFLFMDSLRVLNLEGNPISQNLDFPLSKYVIAVLPKLNYYEYTFIKDEIRKEATALFHRELREIGDKQEKEIQTREILKREQSQASRLASSFVEHLDGHQLYDSLWRGDDDGRILMLIGSQAQDLAEEYDKDIFEITQEIYKLGMDRFVEREKEIQDFMENLYNGQEELQAMGQKEIEDFLQFKDRIFEDARLTHRQLEQNSMHGEDDDSPENLKLSDIIDKLNIQFEDCMNDMWQTLMLQELHLHEAIEESTTNFHRRLSELMSKFVEQTQAFFVQLREIAGHFSENMTEIVTRFISTKLALQDFEDVPIELRVFMDDRDAILNLIAGMKDSHTLRIDEREDRMATRSKDFIDNMVDNLYIREIERHRAKILEINSFIEMMTEAMASLPHDVREELLVEEYA</sequence>
<evidence type="ECO:0000256" key="3">
    <source>
        <dbReference type="ARBA" id="ARBA00022490"/>
    </source>
</evidence>
<evidence type="ECO:0000256" key="12">
    <source>
        <dbReference type="ARBA" id="ARBA00030843"/>
    </source>
</evidence>
<evidence type="ECO:0000256" key="8">
    <source>
        <dbReference type="ARBA" id="ARBA00023069"/>
    </source>
</evidence>
<evidence type="ECO:0000256" key="9">
    <source>
        <dbReference type="ARBA" id="ARBA00023212"/>
    </source>
</evidence>
<evidence type="ECO:0000256" key="15">
    <source>
        <dbReference type="ARBA" id="ARBA00040950"/>
    </source>
</evidence>
<evidence type="ECO:0000313" key="16">
    <source>
        <dbReference type="EMBL" id="DAA06416.1"/>
    </source>
</evidence>
<evidence type="ECO:0000256" key="1">
    <source>
        <dbReference type="ARBA" id="ARBA00003843"/>
    </source>
</evidence>
<accession>B7FEZ5</accession>
<dbReference type="AlphaFoldDB" id="B7FEZ5"/>
<keyword evidence="5" id="KW-0677">Repeat</keyword>
<dbReference type="InterPro" id="IPR032675">
    <property type="entry name" value="LRR_dom_sf"/>
</dbReference>
<dbReference type="SMART" id="SM00365">
    <property type="entry name" value="LRR_SD22"/>
    <property type="match status" value="5"/>
</dbReference>
<evidence type="ECO:0000256" key="6">
    <source>
        <dbReference type="ARBA" id="ARBA00022846"/>
    </source>
</evidence>
<keyword evidence="8" id="KW-0969">Cilium</keyword>
<evidence type="ECO:0000256" key="11">
    <source>
        <dbReference type="ARBA" id="ARBA00024433"/>
    </source>
</evidence>
<comment type="function">
    <text evidence="1">Cilium-specific protein required for cilia structures.</text>
</comment>
<dbReference type="GO" id="GO:0005929">
    <property type="term" value="C:cilium"/>
    <property type="evidence" value="ECO:0007669"/>
    <property type="project" value="TreeGrafter"/>
</dbReference>